<protein>
    <submittedName>
        <fullName evidence="2">Uncharacterized protein</fullName>
    </submittedName>
</protein>
<keyword evidence="1" id="KW-0472">Membrane</keyword>
<dbReference type="EMBL" id="JASPKZ010007707">
    <property type="protein sequence ID" value="KAJ9582924.1"/>
    <property type="molecule type" value="Genomic_DNA"/>
</dbReference>
<evidence type="ECO:0000313" key="3">
    <source>
        <dbReference type="Proteomes" id="UP001233999"/>
    </source>
</evidence>
<gene>
    <name evidence="2" type="ORF">L9F63_022727</name>
</gene>
<feature type="transmembrane region" description="Helical" evidence="1">
    <location>
        <begin position="30"/>
        <end position="50"/>
    </location>
</feature>
<feature type="non-terminal residue" evidence="2">
    <location>
        <position position="51"/>
    </location>
</feature>
<name>A0AAD7ZLI6_DIPPU</name>
<proteinExistence type="predicted"/>
<comment type="caution">
    <text evidence="2">The sequence shown here is derived from an EMBL/GenBank/DDBJ whole genome shotgun (WGS) entry which is preliminary data.</text>
</comment>
<feature type="non-terminal residue" evidence="2">
    <location>
        <position position="1"/>
    </location>
</feature>
<keyword evidence="1" id="KW-0812">Transmembrane</keyword>
<keyword evidence="3" id="KW-1185">Reference proteome</keyword>
<keyword evidence="1" id="KW-1133">Transmembrane helix</keyword>
<organism evidence="2 3">
    <name type="scientific">Diploptera punctata</name>
    <name type="common">Pacific beetle cockroach</name>
    <dbReference type="NCBI Taxonomy" id="6984"/>
    <lineage>
        <taxon>Eukaryota</taxon>
        <taxon>Metazoa</taxon>
        <taxon>Ecdysozoa</taxon>
        <taxon>Arthropoda</taxon>
        <taxon>Hexapoda</taxon>
        <taxon>Insecta</taxon>
        <taxon>Pterygota</taxon>
        <taxon>Neoptera</taxon>
        <taxon>Polyneoptera</taxon>
        <taxon>Dictyoptera</taxon>
        <taxon>Blattodea</taxon>
        <taxon>Blaberoidea</taxon>
        <taxon>Blaberidae</taxon>
        <taxon>Diplopterinae</taxon>
        <taxon>Diploptera</taxon>
    </lineage>
</organism>
<evidence type="ECO:0000256" key="1">
    <source>
        <dbReference type="SAM" id="Phobius"/>
    </source>
</evidence>
<dbReference type="AlphaFoldDB" id="A0AAD7ZLI6"/>
<reference evidence="2" key="2">
    <citation type="submission" date="2023-05" db="EMBL/GenBank/DDBJ databases">
        <authorList>
            <person name="Fouks B."/>
        </authorList>
    </citation>
    <scope>NUCLEOTIDE SEQUENCE</scope>
    <source>
        <strain evidence="2">Stay&amp;Tobe</strain>
        <tissue evidence="2">Testes</tissue>
    </source>
</reference>
<evidence type="ECO:0000313" key="2">
    <source>
        <dbReference type="EMBL" id="KAJ9582924.1"/>
    </source>
</evidence>
<dbReference type="Proteomes" id="UP001233999">
    <property type="component" value="Unassembled WGS sequence"/>
</dbReference>
<reference evidence="2" key="1">
    <citation type="journal article" date="2023" name="IScience">
        <title>Live-bearing cockroach genome reveals convergent evolutionary mechanisms linked to viviparity in insects and beyond.</title>
        <authorList>
            <person name="Fouks B."/>
            <person name="Harrison M.C."/>
            <person name="Mikhailova A.A."/>
            <person name="Marchal E."/>
            <person name="English S."/>
            <person name="Carruthers M."/>
            <person name="Jennings E.C."/>
            <person name="Chiamaka E.L."/>
            <person name="Frigard R.A."/>
            <person name="Pippel M."/>
            <person name="Attardo G.M."/>
            <person name="Benoit J.B."/>
            <person name="Bornberg-Bauer E."/>
            <person name="Tobe S.S."/>
        </authorList>
    </citation>
    <scope>NUCLEOTIDE SEQUENCE</scope>
    <source>
        <strain evidence="2">Stay&amp;Tobe</strain>
    </source>
</reference>
<sequence length="51" mass="5915">SCKAEVDSSGNFSNSTYIDEYIFDRTDVRAIFITLYTIVFCCCFFVFMIFA</sequence>
<accession>A0AAD7ZLI6</accession>